<name>A0A9W4DR53_9ACTN</name>
<dbReference type="GO" id="GO:0004527">
    <property type="term" value="F:exonuclease activity"/>
    <property type="evidence" value="ECO:0007669"/>
    <property type="project" value="UniProtKB-KW"/>
</dbReference>
<gene>
    <name evidence="2" type="ORF">SCOCK_280021</name>
</gene>
<comment type="caution">
    <text evidence="2">The sequence shown here is derived from an EMBL/GenBank/DDBJ whole genome shotgun (WGS) entry which is preliminary data.</text>
</comment>
<keyword evidence="2" id="KW-0269">Exonuclease</keyword>
<dbReference type="AlphaFoldDB" id="A0A9W4DR53"/>
<reference evidence="2" key="1">
    <citation type="submission" date="2021-05" db="EMBL/GenBank/DDBJ databases">
        <authorList>
            <person name="Arsene-Ploetze F."/>
        </authorList>
    </citation>
    <scope>NUCLEOTIDE SEQUENCE</scope>
    <source>
        <strain evidence="2">DSM 42138</strain>
    </source>
</reference>
<keyword evidence="2" id="KW-0378">Hydrolase</keyword>
<feature type="region of interest" description="Disordered" evidence="1">
    <location>
        <begin position="1"/>
        <end position="88"/>
    </location>
</feature>
<proteinExistence type="predicted"/>
<evidence type="ECO:0000313" key="2">
    <source>
        <dbReference type="EMBL" id="CAG6394568.1"/>
    </source>
</evidence>
<keyword evidence="3" id="KW-1185">Reference proteome</keyword>
<sequence length="88" mass="9568">MVRDRGLAARHPGRPPRRGRHARLPRPRPPYPPGVEPPVSGLGRVRAARGGLRAAAAGRAARGGRNEPSCEESENLTHVHLPGSMYRR</sequence>
<organism evidence="2 3">
    <name type="scientific">Actinacidiphila cocklensis</name>
    <dbReference type="NCBI Taxonomy" id="887465"/>
    <lineage>
        <taxon>Bacteria</taxon>
        <taxon>Bacillati</taxon>
        <taxon>Actinomycetota</taxon>
        <taxon>Actinomycetes</taxon>
        <taxon>Kitasatosporales</taxon>
        <taxon>Streptomycetaceae</taxon>
        <taxon>Actinacidiphila</taxon>
    </lineage>
</organism>
<dbReference type="EMBL" id="CAJSLV010000057">
    <property type="protein sequence ID" value="CAG6394568.1"/>
    <property type="molecule type" value="Genomic_DNA"/>
</dbReference>
<dbReference type="Proteomes" id="UP001152519">
    <property type="component" value="Unassembled WGS sequence"/>
</dbReference>
<feature type="compositionally biased region" description="Pro residues" evidence="1">
    <location>
        <begin position="27"/>
        <end position="36"/>
    </location>
</feature>
<protein>
    <submittedName>
        <fullName evidence="2">Exonuclease SbcC</fullName>
    </submittedName>
</protein>
<accession>A0A9W4DR53</accession>
<feature type="compositionally biased region" description="Basic residues" evidence="1">
    <location>
        <begin position="11"/>
        <end position="26"/>
    </location>
</feature>
<evidence type="ECO:0000313" key="3">
    <source>
        <dbReference type="Proteomes" id="UP001152519"/>
    </source>
</evidence>
<keyword evidence="2" id="KW-0540">Nuclease</keyword>
<feature type="compositionally biased region" description="Low complexity" evidence="1">
    <location>
        <begin position="41"/>
        <end position="60"/>
    </location>
</feature>
<evidence type="ECO:0000256" key="1">
    <source>
        <dbReference type="SAM" id="MobiDB-lite"/>
    </source>
</evidence>